<evidence type="ECO:0000313" key="2">
    <source>
        <dbReference type="Proteomes" id="UP000230750"/>
    </source>
</evidence>
<dbReference type="Proteomes" id="UP000230750">
    <property type="component" value="Unassembled WGS sequence"/>
</dbReference>
<gene>
    <name evidence="1" type="ORF">BSL78_15950</name>
</gene>
<name>A0A2G8KGS9_STIJA</name>
<dbReference type="EMBL" id="MRZV01000597">
    <property type="protein sequence ID" value="PIK47180.1"/>
    <property type="molecule type" value="Genomic_DNA"/>
</dbReference>
<comment type="caution">
    <text evidence="1">The sequence shown here is derived from an EMBL/GenBank/DDBJ whole genome shotgun (WGS) entry which is preliminary data.</text>
</comment>
<evidence type="ECO:0000313" key="1">
    <source>
        <dbReference type="EMBL" id="PIK47180.1"/>
    </source>
</evidence>
<sequence>MVRRGGGENVICEEERVEEGEGGRKKKVGKEILVLLELTILPNNHGEDCTRWFSDNELKDVLEMIREPILHRMEEHVKQELRIKKKMKKTNEESSRRLESGSVLTIYSIIKEIKVKKRNIYTSKFLRCKNQSGSAIEKHSLSKICLIPSDGSNRVPNIGSFHNHSGGGFDDMLLFPEKAQVVVCENVPVNKDSILYNDTKSISTNSQPISKYFKSTSTSESCPRKTVSSDAKKKKLCLKKM</sequence>
<protein>
    <submittedName>
        <fullName evidence="1">Uncharacterized protein</fullName>
    </submittedName>
</protein>
<proteinExistence type="predicted"/>
<accession>A0A2G8KGS9</accession>
<keyword evidence="2" id="KW-1185">Reference proteome</keyword>
<organism evidence="1 2">
    <name type="scientific">Stichopus japonicus</name>
    <name type="common">Sea cucumber</name>
    <dbReference type="NCBI Taxonomy" id="307972"/>
    <lineage>
        <taxon>Eukaryota</taxon>
        <taxon>Metazoa</taxon>
        <taxon>Echinodermata</taxon>
        <taxon>Eleutherozoa</taxon>
        <taxon>Echinozoa</taxon>
        <taxon>Holothuroidea</taxon>
        <taxon>Aspidochirotacea</taxon>
        <taxon>Aspidochirotida</taxon>
        <taxon>Stichopodidae</taxon>
        <taxon>Apostichopus</taxon>
    </lineage>
</organism>
<dbReference type="AlphaFoldDB" id="A0A2G8KGS9"/>
<reference evidence="1 2" key="1">
    <citation type="journal article" date="2017" name="PLoS Biol.">
        <title>The sea cucumber genome provides insights into morphological evolution and visceral regeneration.</title>
        <authorList>
            <person name="Zhang X."/>
            <person name="Sun L."/>
            <person name="Yuan J."/>
            <person name="Sun Y."/>
            <person name="Gao Y."/>
            <person name="Zhang L."/>
            <person name="Li S."/>
            <person name="Dai H."/>
            <person name="Hamel J.F."/>
            <person name="Liu C."/>
            <person name="Yu Y."/>
            <person name="Liu S."/>
            <person name="Lin W."/>
            <person name="Guo K."/>
            <person name="Jin S."/>
            <person name="Xu P."/>
            <person name="Storey K.B."/>
            <person name="Huan P."/>
            <person name="Zhang T."/>
            <person name="Zhou Y."/>
            <person name="Zhang J."/>
            <person name="Lin C."/>
            <person name="Li X."/>
            <person name="Xing L."/>
            <person name="Huo D."/>
            <person name="Sun M."/>
            <person name="Wang L."/>
            <person name="Mercier A."/>
            <person name="Li F."/>
            <person name="Yang H."/>
            <person name="Xiang J."/>
        </authorList>
    </citation>
    <scope>NUCLEOTIDE SEQUENCE [LARGE SCALE GENOMIC DNA]</scope>
    <source>
        <strain evidence="1">Shaxun</strain>
        <tissue evidence="1">Muscle</tissue>
    </source>
</reference>